<evidence type="ECO:0000313" key="1">
    <source>
        <dbReference type="EMBL" id="ODN42442.1"/>
    </source>
</evidence>
<proteinExistence type="predicted"/>
<dbReference type="Proteomes" id="UP000094329">
    <property type="component" value="Unassembled WGS sequence"/>
</dbReference>
<reference evidence="1 2" key="1">
    <citation type="submission" date="2016-08" db="EMBL/GenBank/DDBJ databases">
        <title>Draft genome sequence of Candidatus Piscirickettsia litoralis, from seawater.</title>
        <authorList>
            <person name="Wan X."/>
            <person name="Lee A.J."/>
            <person name="Hou S."/>
            <person name="Donachie S.P."/>
        </authorList>
    </citation>
    <scope>NUCLEOTIDE SEQUENCE [LARGE SCALE GENOMIC DNA]</scope>
    <source>
        <strain evidence="1 2">Y2</strain>
    </source>
</reference>
<protein>
    <recommendedName>
        <fullName evidence="3">MarR family transcriptional regulator</fullName>
    </recommendedName>
</protein>
<organism evidence="1 2">
    <name type="scientific">Piscirickettsia litoralis</name>
    <dbReference type="NCBI Taxonomy" id="1891921"/>
    <lineage>
        <taxon>Bacteria</taxon>
        <taxon>Pseudomonadati</taxon>
        <taxon>Pseudomonadota</taxon>
        <taxon>Gammaproteobacteria</taxon>
        <taxon>Thiotrichales</taxon>
        <taxon>Piscirickettsiaceae</taxon>
        <taxon>Piscirickettsia</taxon>
    </lineage>
</organism>
<evidence type="ECO:0000313" key="2">
    <source>
        <dbReference type="Proteomes" id="UP000094329"/>
    </source>
</evidence>
<dbReference type="SUPFAM" id="SSF46785">
    <property type="entry name" value="Winged helix' DNA-binding domain"/>
    <property type="match status" value="1"/>
</dbReference>
<sequence>MLKLIESLKTDKAQHIAMTMTFNDHDRRHFIDFYIKMDAIWAEEFDEEEYTNIHYATLFFQLWNKNKPVSKTDAYRFMHNISSQTAQKYLNKAIKRGSIIEIDNPEDKRSKLVTLSKHTKNSLIRCIDATLLESQGFFNKQK</sequence>
<dbReference type="EMBL" id="MDTU01000001">
    <property type="protein sequence ID" value="ODN42442.1"/>
    <property type="molecule type" value="Genomic_DNA"/>
</dbReference>
<evidence type="ECO:0008006" key="3">
    <source>
        <dbReference type="Google" id="ProtNLM"/>
    </source>
</evidence>
<dbReference type="InterPro" id="IPR036390">
    <property type="entry name" value="WH_DNA-bd_sf"/>
</dbReference>
<dbReference type="InterPro" id="IPR036388">
    <property type="entry name" value="WH-like_DNA-bd_sf"/>
</dbReference>
<dbReference type="Gene3D" id="1.10.10.10">
    <property type="entry name" value="Winged helix-like DNA-binding domain superfamily/Winged helix DNA-binding domain"/>
    <property type="match status" value="1"/>
</dbReference>
<accession>A0ABX3A2I6</accession>
<keyword evidence="2" id="KW-1185">Reference proteome</keyword>
<gene>
    <name evidence="1" type="ORF">BGC07_05225</name>
</gene>
<name>A0ABX3A2I6_9GAMM</name>
<comment type="caution">
    <text evidence="1">The sequence shown here is derived from an EMBL/GenBank/DDBJ whole genome shotgun (WGS) entry which is preliminary data.</text>
</comment>